<accession>A0A939T5P0</accession>
<dbReference type="EMBL" id="JAGEOJ010000003">
    <property type="protein sequence ID" value="MBO2447337.1"/>
    <property type="molecule type" value="Genomic_DNA"/>
</dbReference>
<comment type="caution">
    <text evidence="2">The sequence shown here is derived from an EMBL/GenBank/DDBJ whole genome shotgun (WGS) entry which is preliminary data.</text>
</comment>
<evidence type="ECO:0000313" key="2">
    <source>
        <dbReference type="EMBL" id="MBO2447337.1"/>
    </source>
</evidence>
<sequence>MDDKEILARIHEFVAEEQDLRGRYQRRELSGDEEHARLQQLEVALDQCWDLLRQRRARQEAGENPDDAALRPPGEVEGYLQ</sequence>
<keyword evidence="3" id="KW-1185">Reference proteome</keyword>
<dbReference type="RefSeq" id="WP_208254916.1">
    <property type="nucleotide sequence ID" value="NZ_JAGEOJ010000003.1"/>
</dbReference>
<dbReference type="Proteomes" id="UP000669179">
    <property type="component" value="Unassembled WGS sequence"/>
</dbReference>
<dbReference type="AlphaFoldDB" id="A0A939T5P0"/>
<evidence type="ECO:0000313" key="3">
    <source>
        <dbReference type="Proteomes" id="UP000669179"/>
    </source>
</evidence>
<name>A0A939T5P0_9ACTN</name>
<gene>
    <name evidence="2" type="ORF">J4573_09595</name>
</gene>
<feature type="region of interest" description="Disordered" evidence="1">
    <location>
        <begin position="57"/>
        <end position="81"/>
    </location>
</feature>
<dbReference type="InterPro" id="IPR020311">
    <property type="entry name" value="Uncharacterised_Rv0898c"/>
</dbReference>
<organism evidence="2 3">
    <name type="scientific">Actinomadura barringtoniae</name>
    <dbReference type="NCBI Taxonomy" id="1427535"/>
    <lineage>
        <taxon>Bacteria</taxon>
        <taxon>Bacillati</taxon>
        <taxon>Actinomycetota</taxon>
        <taxon>Actinomycetes</taxon>
        <taxon>Streptosporangiales</taxon>
        <taxon>Thermomonosporaceae</taxon>
        <taxon>Actinomadura</taxon>
    </lineage>
</organism>
<proteinExistence type="predicted"/>
<dbReference type="Pfam" id="PF10944">
    <property type="entry name" value="DUF2630"/>
    <property type="match status" value="1"/>
</dbReference>
<reference evidence="2" key="1">
    <citation type="submission" date="2021-03" db="EMBL/GenBank/DDBJ databases">
        <authorList>
            <person name="Kanchanasin P."/>
            <person name="Saeng-In P."/>
            <person name="Phongsopitanun W."/>
            <person name="Yuki M."/>
            <person name="Kudo T."/>
            <person name="Ohkuma M."/>
            <person name="Tanasupawat S."/>
        </authorList>
    </citation>
    <scope>NUCLEOTIDE SEQUENCE</scope>
    <source>
        <strain evidence="2">GKU 128</strain>
    </source>
</reference>
<protein>
    <submittedName>
        <fullName evidence="2">DUF2630 family protein</fullName>
    </submittedName>
</protein>
<evidence type="ECO:0000256" key="1">
    <source>
        <dbReference type="SAM" id="MobiDB-lite"/>
    </source>
</evidence>